<dbReference type="InterPro" id="IPR052340">
    <property type="entry name" value="RNase_Y/CdgJ"/>
</dbReference>
<keyword evidence="3" id="KW-1185">Reference proteome</keyword>
<organism evidence="2 3">
    <name type="scientific">Chitinivibrio alkaliphilus ACht1</name>
    <dbReference type="NCBI Taxonomy" id="1313304"/>
    <lineage>
        <taxon>Bacteria</taxon>
        <taxon>Pseudomonadati</taxon>
        <taxon>Fibrobacterota</taxon>
        <taxon>Chitinivibrionia</taxon>
        <taxon>Chitinivibrionales</taxon>
        <taxon>Chitinivibrionaceae</taxon>
        <taxon>Chitinivibrio</taxon>
    </lineage>
</organism>
<dbReference type="STRING" id="1313304.CALK_0989"/>
<dbReference type="EMBL" id="ASJR01000007">
    <property type="protein sequence ID" value="ERP32008.1"/>
    <property type="molecule type" value="Genomic_DNA"/>
</dbReference>
<dbReference type="RefSeq" id="WP_022636483.1">
    <property type="nucleotide sequence ID" value="NZ_ASJR01000007.1"/>
</dbReference>
<keyword evidence="2" id="KW-0378">Hydrolase</keyword>
<dbReference type="InterPro" id="IPR013976">
    <property type="entry name" value="HDOD"/>
</dbReference>
<dbReference type="Proteomes" id="UP000017148">
    <property type="component" value="Unassembled WGS sequence"/>
</dbReference>
<gene>
    <name evidence="2" type="ORF">CALK_0989</name>
</gene>
<sequence length="273" mass="31267">MPQKEQYIDQVINVIEMLPPLPDSILSLQMAVQEKDINFARITEIIKKDSALTADILNIANSALFARGTPVESPKTAIRNIGLSTITNFVTLQFSTRVLKERFSSIEGLQEYFQHATDVAETTQLLAQNTGKSRVEQEKLYTAGLLHDIGRLVLIMAVEPQIIQDLSLNDWYNIDHTAAIEEKEILGINHCIAGQHIAEKWHFSEDTQHIILNHHTPLQNGIDYDSSYVFMAHFLLMKEFTTQKLIQIFPHEVLEKMHFTEECIEKTRTELQR</sequence>
<dbReference type="OrthoDB" id="9773799at2"/>
<dbReference type="NCBIfam" id="TIGR00277">
    <property type="entry name" value="HDIG"/>
    <property type="match status" value="1"/>
</dbReference>
<reference evidence="2 3" key="1">
    <citation type="journal article" date="2013" name="Environ. Microbiol.">
        <title>Genome analysis of Chitinivibrio alkaliphilus gen. nov., sp. nov., a novel extremely haloalkaliphilic anaerobic chitinolytic bacterium from the candidate phylum Termite Group 3.</title>
        <authorList>
            <person name="Sorokin D.Y."/>
            <person name="Gumerov V.M."/>
            <person name="Rakitin A.L."/>
            <person name="Beletsky A.V."/>
            <person name="Damste J.S."/>
            <person name="Muyzer G."/>
            <person name="Mardanov A.V."/>
            <person name="Ravin N.V."/>
        </authorList>
    </citation>
    <scope>NUCLEOTIDE SEQUENCE [LARGE SCALE GENOMIC DNA]</scope>
    <source>
        <strain evidence="2 3">ACht1</strain>
    </source>
</reference>
<name>U7D7U3_9BACT</name>
<dbReference type="Gene3D" id="1.10.3210.10">
    <property type="entry name" value="Hypothetical protein af1432"/>
    <property type="match status" value="1"/>
</dbReference>
<dbReference type="InterPro" id="IPR006675">
    <property type="entry name" value="HDIG_dom"/>
</dbReference>
<accession>U7D7U3</accession>
<dbReference type="PROSITE" id="PS51833">
    <property type="entry name" value="HDOD"/>
    <property type="match status" value="1"/>
</dbReference>
<evidence type="ECO:0000313" key="2">
    <source>
        <dbReference type="EMBL" id="ERP32008.1"/>
    </source>
</evidence>
<evidence type="ECO:0000313" key="3">
    <source>
        <dbReference type="Proteomes" id="UP000017148"/>
    </source>
</evidence>
<dbReference type="InterPro" id="IPR003607">
    <property type="entry name" value="HD/PDEase_dom"/>
</dbReference>
<dbReference type="PANTHER" id="PTHR33525">
    <property type="match status" value="1"/>
</dbReference>
<dbReference type="Pfam" id="PF08668">
    <property type="entry name" value="HDOD"/>
    <property type="match status" value="1"/>
</dbReference>
<comment type="caution">
    <text evidence="2">The sequence shown here is derived from an EMBL/GenBank/DDBJ whole genome shotgun (WGS) entry which is preliminary data.</text>
</comment>
<dbReference type="AlphaFoldDB" id="U7D7U3"/>
<protein>
    <submittedName>
        <fullName evidence="2">Metal dependent phosphohydrolase</fullName>
    </submittedName>
</protein>
<dbReference type="SUPFAM" id="SSF109604">
    <property type="entry name" value="HD-domain/PDEase-like"/>
    <property type="match status" value="1"/>
</dbReference>
<feature type="domain" description="HDOD" evidence="1">
    <location>
        <begin position="18"/>
        <end position="217"/>
    </location>
</feature>
<proteinExistence type="predicted"/>
<dbReference type="GO" id="GO:0016787">
    <property type="term" value="F:hydrolase activity"/>
    <property type="evidence" value="ECO:0007669"/>
    <property type="project" value="UniProtKB-KW"/>
</dbReference>
<dbReference type="eggNOG" id="COG1639">
    <property type="taxonomic scope" value="Bacteria"/>
</dbReference>
<dbReference type="CDD" id="cd00077">
    <property type="entry name" value="HDc"/>
    <property type="match status" value="1"/>
</dbReference>
<evidence type="ECO:0000259" key="1">
    <source>
        <dbReference type="PROSITE" id="PS51833"/>
    </source>
</evidence>
<dbReference type="PANTHER" id="PTHR33525:SF3">
    <property type="entry name" value="RIBONUCLEASE Y"/>
    <property type="match status" value="1"/>
</dbReference>